<accession>X0VY89</accession>
<proteinExistence type="predicted"/>
<organism evidence="1">
    <name type="scientific">marine sediment metagenome</name>
    <dbReference type="NCBI Taxonomy" id="412755"/>
    <lineage>
        <taxon>unclassified sequences</taxon>
        <taxon>metagenomes</taxon>
        <taxon>ecological metagenomes</taxon>
    </lineage>
</organism>
<comment type="caution">
    <text evidence="1">The sequence shown here is derived from an EMBL/GenBank/DDBJ whole genome shotgun (WGS) entry which is preliminary data.</text>
</comment>
<protein>
    <recommendedName>
        <fullName evidence="2">DUF1064 domain-containing protein</fullName>
    </recommendedName>
</protein>
<gene>
    <name evidence="1" type="ORF">S01H1_36557</name>
</gene>
<reference evidence="1" key="1">
    <citation type="journal article" date="2014" name="Front. Microbiol.">
        <title>High frequency of phylogenetically diverse reductive dehalogenase-homologous genes in deep subseafloor sedimentary metagenomes.</title>
        <authorList>
            <person name="Kawai M."/>
            <person name="Futagami T."/>
            <person name="Toyoda A."/>
            <person name="Takaki Y."/>
            <person name="Nishi S."/>
            <person name="Hori S."/>
            <person name="Arai W."/>
            <person name="Tsubouchi T."/>
            <person name="Morono Y."/>
            <person name="Uchiyama I."/>
            <person name="Ito T."/>
            <person name="Fujiyama A."/>
            <person name="Inagaki F."/>
            <person name="Takami H."/>
        </authorList>
    </citation>
    <scope>NUCLEOTIDE SEQUENCE</scope>
    <source>
        <strain evidence="1">Expedition CK06-06</strain>
    </source>
</reference>
<sequence length="72" mass="8489">RILEIAGEIEDLVYQHTFPLCKKPKITITIDFIYTENGVRVYEDTKGVLTRDFRTKLAWLKQLHGIEVELIR</sequence>
<evidence type="ECO:0000313" key="1">
    <source>
        <dbReference type="EMBL" id="GAG05441.1"/>
    </source>
</evidence>
<dbReference type="EMBL" id="BARS01022911">
    <property type="protein sequence ID" value="GAG05441.1"/>
    <property type="molecule type" value="Genomic_DNA"/>
</dbReference>
<evidence type="ECO:0008006" key="2">
    <source>
        <dbReference type="Google" id="ProtNLM"/>
    </source>
</evidence>
<feature type="non-terminal residue" evidence="1">
    <location>
        <position position="1"/>
    </location>
</feature>
<dbReference type="AlphaFoldDB" id="X0VY89"/>
<name>X0VY89_9ZZZZ</name>